<keyword evidence="3" id="KW-1185">Reference proteome</keyword>
<keyword evidence="1" id="KW-0732">Signal</keyword>
<accession>A0AAN5CJJ5</accession>
<feature type="non-terminal residue" evidence="2">
    <location>
        <position position="99"/>
    </location>
</feature>
<name>A0AAN5CJJ5_9BILA</name>
<protein>
    <submittedName>
        <fullName evidence="2">Uncharacterized protein</fullName>
    </submittedName>
</protein>
<feature type="signal peptide" evidence="1">
    <location>
        <begin position="1"/>
        <end position="24"/>
    </location>
</feature>
<evidence type="ECO:0000256" key="1">
    <source>
        <dbReference type="SAM" id="SignalP"/>
    </source>
</evidence>
<gene>
    <name evidence="2" type="ORF">PMAYCL1PPCAC_15743</name>
</gene>
<feature type="chain" id="PRO_5042890759" evidence="1">
    <location>
        <begin position="25"/>
        <end position="99"/>
    </location>
</feature>
<reference evidence="3" key="1">
    <citation type="submission" date="2022-10" db="EMBL/GenBank/DDBJ databases">
        <title>Genome assembly of Pristionchus species.</title>
        <authorList>
            <person name="Yoshida K."/>
            <person name="Sommer R.J."/>
        </authorList>
    </citation>
    <scope>NUCLEOTIDE SEQUENCE [LARGE SCALE GENOMIC DNA]</scope>
    <source>
        <strain evidence="3">RS5460</strain>
    </source>
</reference>
<dbReference type="AlphaFoldDB" id="A0AAN5CJJ5"/>
<dbReference type="Proteomes" id="UP001328107">
    <property type="component" value="Unassembled WGS sequence"/>
</dbReference>
<dbReference type="EMBL" id="BTRK01000004">
    <property type="protein sequence ID" value="GMR45548.1"/>
    <property type="molecule type" value="Genomic_DNA"/>
</dbReference>
<sequence>RSVLLVSLLILVPNLPILTSFTYAVDDPEDVRRALAMARPDYDLDHYALEECSVSSLTRSRHHSILRATVQIVSLKARTYLFPKFKNEIQKKFKNDFSG</sequence>
<feature type="non-terminal residue" evidence="2">
    <location>
        <position position="1"/>
    </location>
</feature>
<evidence type="ECO:0000313" key="2">
    <source>
        <dbReference type="EMBL" id="GMR45548.1"/>
    </source>
</evidence>
<proteinExistence type="predicted"/>
<organism evidence="2 3">
    <name type="scientific">Pristionchus mayeri</name>
    <dbReference type="NCBI Taxonomy" id="1317129"/>
    <lineage>
        <taxon>Eukaryota</taxon>
        <taxon>Metazoa</taxon>
        <taxon>Ecdysozoa</taxon>
        <taxon>Nematoda</taxon>
        <taxon>Chromadorea</taxon>
        <taxon>Rhabditida</taxon>
        <taxon>Rhabditina</taxon>
        <taxon>Diplogasteromorpha</taxon>
        <taxon>Diplogasteroidea</taxon>
        <taxon>Neodiplogasteridae</taxon>
        <taxon>Pristionchus</taxon>
    </lineage>
</organism>
<evidence type="ECO:0000313" key="3">
    <source>
        <dbReference type="Proteomes" id="UP001328107"/>
    </source>
</evidence>
<comment type="caution">
    <text evidence="2">The sequence shown here is derived from an EMBL/GenBank/DDBJ whole genome shotgun (WGS) entry which is preliminary data.</text>
</comment>